<dbReference type="AlphaFoldDB" id="A0A382N572"/>
<dbReference type="EMBL" id="UINC01097746">
    <property type="protein sequence ID" value="SVC55718.1"/>
    <property type="molecule type" value="Genomic_DNA"/>
</dbReference>
<dbReference type="Gene3D" id="3.90.25.10">
    <property type="entry name" value="UDP-galactose 4-epimerase, domain 1"/>
    <property type="match status" value="1"/>
</dbReference>
<dbReference type="Gene3D" id="3.40.50.720">
    <property type="entry name" value="NAD(P)-binding Rossmann-like Domain"/>
    <property type="match status" value="1"/>
</dbReference>
<reference evidence="2" key="1">
    <citation type="submission" date="2018-05" db="EMBL/GenBank/DDBJ databases">
        <authorList>
            <person name="Lanie J.A."/>
            <person name="Ng W.-L."/>
            <person name="Kazmierczak K.M."/>
            <person name="Andrzejewski T.M."/>
            <person name="Davidsen T.M."/>
            <person name="Wayne K.J."/>
            <person name="Tettelin H."/>
            <person name="Glass J.I."/>
            <person name="Rusch D."/>
            <person name="Podicherti R."/>
            <person name="Tsui H.-C.T."/>
            <person name="Winkler M.E."/>
        </authorList>
    </citation>
    <scope>NUCLEOTIDE SEQUENCE</scope>
</reference>
<dbReference type="SUPFAM" id="SSF51735">
    <property type="entry name" value="NAD(P)-binding Rossmann-fold domains"/>
    <property type="match status" value="1"/>
</dbReference>
<dbReference type="InterPro" id="IPR013445">
    <property type="entry name" value="CDP_4_6_deHydtase"/>
</dbReference>
<sequence length="332" mass="36771">MYKNFYDEKTVLVTGVAGFKGTWLAIALLDAGVREIIGLDKERQPRSNFALSGLDQVLTYVQGDIRDQALVQRLLKDYQVDVVFHLAAQPIVGTAYRNPMETIGSNVMGTASVLEAVRQAGTVSRVVVATSDKAYFDKGGDLYTEDDRLQGNDIYSASKSAADILTSSWIKNYYCANGIHCGIVRCGNIIGGGDWSTGRIVIDCVTALSEGRKPDIHNPDMVRDYFYVLDAISGYMGLGAELDRDGISGGGFNFGPHEHDIKNKDLATRICDYWGGNAGWQHTPPDEPFPEIGKQTLSWEKAQKRLDWAPAYKLNEALHDTVTWYKNWETEP</sequence>
<accession>A0A382N572</accession>
<proteinExistence type="predicted"/>
<dbReference type="InterPro" id="IPR016040">
    <property type="entry name" value="NAD(P)-bd_dom"/>
</dbReference>
<protein>
    <recommendedName>
        <fullName evidence="1">NAD(P)-binding domain-containing protein</fullName>
    </recommendedName>
</protein>
<dbReference type="PANTHER" id="PTHR43000">
    <property type="entry name" value="DTDP-D-GLUCOSE 4,6-DEHYDRATASE-RELATED"/>
    <property type="match status" value="1"/>
</dbReference>
<name>A0A382N572_9ZZZZ</name>
<dbReference type="InterPro" id="IPR036291">
    <property type="entry name" value="NAD(P)-bd_dom_sf"/>
</dbReference>
<dbReference type="Pfam" id="PF16363">
    <property type="entry name" value="GDP_Man_Dehyd"/>
    <property type="match status" value="1"/>
</dbReference>
<feature type="domain" description="NAD(P)-binding" evidence="1">
    <location>
        <begin position="12"/>
        <end position="320"/>
    </location>
</feature>
<organism evidence="2">
    <name type="scientific">marine metagenome</name>
    <dbReference type="NCBI Taxonomy" id="408172"/>
    <lineage>
        <taxon>unclassified sequences</taxon>
        <taxon>metagenomes</taxon>
        <taxon>ecological metagenomes</taxon>
    </lineage>
</organism>
<evidence type="ECO:0000259" key="1">
    <source>
        <dbReference type="Pfam" id="PF16363"/>
    </source>
</evidence>
<feature type="non-terminal residue" evidence="2">
    <location>
        <position position="332"/>
    </location>
</feature>
<gene>
    <name evidence="2" type="ORF">METZ01_LOCUS308572</name>
</gene>
<dbReference type="NCBIfam" id="TIGR02622">
    <property type="entry name" value="CDP_4_6_dhtase"/>
    <property type="match status" value="1"/>
</dbReference>
<evidence type="ECO:0000313" key="2">
    <source>
        <dbReference type="EMBL" id="SVC55718.1"/>
    </source>
</evidence>